<sequence>MTVDAAVPLPAHPAGVPWPTSTWPVAEPPPAWDLAGRVEEMVAQPERFGQTYAVAVAHRGSLVLERYEGALEHWDRPAEPVGPGTGLLSWSVAKSVLHAAVGILVGEGRLDPAAAAPVPAWAAAGDARSAITLEDLLTMRDGLDWVEDYDLAASRSDVITMLFGGEDAAGAADMAAFAADRPLAAGPGTRFSYSSGTSNILSGVVADIVGRSDAYLAWLEKAVFAPLGMTTARARLDPAGTWVASSYLHASARDWLRFGELYLRDGVWEDRRLLPAGWVDHGRRPRSADEDGVWFGAHWWA</sequence>
<evidence type="ECO:0000313" key="3">
    <source>
        <dbReference type="Proteomes" id="UP000437736"/>
    </source>
</evidence>
<name>A0ABW9QWY1_9ACTN</name>
<organism evidence="2 3">
    <name type="scientific">Acidiferrimicrobium australe</name>
    <dbReference type="NCBI Taxonomy" id="2664430"/>
    <lineage>
        <taxon>Bacteria</taxon>
        <taxon>Bacillati</taxon>
        <taxon>Actinomycetota</taxon>
        <taxon>Acidimicrobiia</taxon>
        <taxon>Acidimicrobiales</taxon>
        <taxon>Acidimicrobiaceae</taxon>
        <taxon>Acidiferrimicrobium</taxon>
    </lineage>
</organism>
<reference evidence="2 3" key="1">
    <citation type="submission" date="2019-11" db="EMBL/GenBank/DDBJ databases">
        <title>Acidiferrimicrobium australis gen. nov., sp. nov., an acidophilic and obligately heterotrophic, member of the Actinobacteria that catalyses dissimilatory oxido- reduction of iron isolated from metal-rich acidic water in Chile.</title>
        <authorList>
            <person name="Gonzalez D."/>
            <person name="Huber K."/>
            <person name="Hedrich S."/>
            <person name="Rojas-Villalobos C."/>
            <person name="Quatrini R."/>
            <person name="Dinamarca M.A."/>
            <person name="Schwarz A."/>
            <person name="Canales C."/>
            <person name="Nancucheo I."/>
        </authorList>
    </citation>
    <scope>NUCLEOTIDE SEQUENCE [LARGE SCALE GENOMIC DNA]</scope>
    <source>
        <strain evidence="2 3">USS-CCA1</strain>
    </source>
</reference>
<feature type="domain" description="Beta-lactamase-related" evidence="1">
    <location>
        <begin position="52"/>
        <end position="299"/>
    </location>
</feature>
<dbReference type="SUPFAM" id="SSF56601">
    <property type="entry name" value="beta-lactamase/transpeptidase-like"/>
    <property type="match status" value="1"/>
</dbReference>
<dbReference type="Proteomes" id="UP000437736">
    <property type="component" value="Unassembled WGS sequence"/>
</dbReference>
<dbReference type="Gene3D" id="3.40.710.10">
    <property type="entry name" value="DD-peptidase/beta-lactamase superfamily"/>
    <property type="match status" value="1"/>
</dbReference>
<dbReference type="InterPro" id="IPR012338">
    <property type="entry name" value="Beta-lactam/transpept-like"/>
</dbReference>
<dbReference type="InterPro" id="IPR050789">
    <property type="entry name" value="Diverse_Enzym_Activities"/>
</dbReference>
<evidence type="ECO:0000313" key="2">
    <source>
        <dbReference type="EMBL" id="MST34367.1"/>
    </source>
</evidence>
<dbReference type="GO" id="GO:0016787">
    <property type="term" value="F:hydrolase activity"/>
    <property type="evidence" value="ECO:0007669"/>
    <property type="project" value="UniProtKB-KW"/>
</dbReference>
<dbReference type="Pfam" id="PF00144">
    <property type="entry name" value="Beta-lactamase"/>
    <property type="match status" value="1"/>
</dbReference>
<gene>
    <name evidence="2" type="ORF">GHK86_16775</name>
</gene>
<dbReference type="EMBL" id="WJHE01000969">
    <property type="protein sequence ID" value="MST34367.1"/>
    <property type="molecule type" value="Genomic_DNA"/>
</dbReference>
<feature type="non-terminal residue" evidence="2">
    <location>
        <position position="301"/>
    </location>
</feature>
<protein>
    <submittedName>
        <fullName evidence="2">Serine hydrolase</fullName>
    </submittedName>
</protein>
<comment type="caution">
    <text evidence="2">The sequence shown here is derived from an EMBL/GenBank/DDBJ whole genome shotgun (WGS) entry which is preliminary data.</text>
</comment>
<evidence type="ECO:0000259" key="1">
    <source>
        <dbReference type="Pfam" id="PF00144"/>
    </source>
</evidence>
<dbReference type="PANTHER" id="PTHR43283">
    <property type="entry name" value="BETA-LACTAMASE-RELATED"/>
    <property type="match status" value="1"/>
</dbReference>
<keyword evidence="2" id="KW-0378">Hydrolase</keyword>
<dbReference type="PANTHER" id="PTHR43283:SF7">
    <property type="entry name" value="BETA-LACTAMASE-RELATED DOMAIN-CONTAINING PROTEIN"/>
    <property type="match status" value="1"/>
</dbReference>
<keyword evidence="3" id="KW-1185">Reference proteome</keyword>
<dbReference type="InterPro" id="IPR001466">
    <property type="entry name" value="Beta-lactam-related"/>
</dbReference>
<proteinExistence type="predicted"/>
<accession>A0ABW9QWY1</accession>